<gene>
    <name evidence="6" type="ORF">Krac_1994</name>
</gene>
<keyword evidence="2" id="KW-0238">DNA-binding</keyword>
<proteinExistence type="predicted"/>
<keyword evidence="3" id="KW-0804">Transcription</keyword>
<dbReference type="InterPro" id="IPR000551">
    <property type="entry name" value="MerR-type_HTH_dom"/>
</dbReference>
<dbReference type="EMBL" id="ADVG01000004">
    <property type="protein sequence ID" value="EFH81283.1"/>
    <property type="molecule type" value="Genomic_DNA"/>
</dbReference>
<sequence>MQISELASRTGVSLRSLRYYEAKGLLSAQRLENGYRSYGEEDVDRVHLIQQFLNMGLTTDQIYQSGLHRLPGTGENFVELIGGCLPAALSFYEQKLVEMEQKIEILNQAKTKLSQVVATLRNRAVSTFSAQ</sequence>
<dbReference type="InterPro" id="IPR047057">
    <property type="entry name" value="MerR_fam"/>
</dbReference>
<feature type="coiled-coil region" evidence="4">
    <location>
        <begin position="89"/>
        <end position="123"/>
    </location>
</feature>
<dbReference type="PRINTS" id="PR00040">
    <property type="entry name" value="HTHMERR"/>
</dbReference>
<dbReference type="Pfam" id="PF13411">
    <property type="entry name" value="MerR_1"/>
    <property type="match status" value="1"/>
</dbReference>
<dbReference type="Gene3D" id="1.10.1660.10">
    <property type="match status" value="1"/>
</dbReference>
<keyword evidence="4" id="KW-0175">Coiled coil</keyword>
<dbReference type="AlphaFoldDB" id="D6U453"/>
<dbReference type="InterPro" id="IPR009061">
    <property type="entry name" value="DNA-bd_dom_put_sf"/>
</dbReference>
<evidence type="ECO:0000259" key="5">
    <source>
        <dbReference type="PROSITE" id="PS50937"/>
    </source>
</evidence>
<comment type="caution">
    <text evidence="6">The sequence shown here is derived from an EMBL/GenBank/DDBJ whole genome shotgun (WGS) entry which is preliminary data.</text>
</comment>
<name>D6U453_KTERA</name>
<keyword evidence="7" id="KW-1185">Reference proteome</keyword>
<dbReference type="PROSITE" id="PS00552">
    <property type="entry name" value="HTH_MERR_1"/>
    <property type="match status" value="1"/>
</dbReference>
<dbReference type="SMART" id="SM00422">
    <property type="entry name" value="HTH_MERR"/>
    <property type="match status" value="1"/>
</dbReference>
<dbReference type="SUPFAM" id="SSF46955">
    <property type="entry name" value="Putative DNA-binding domain"/>
    <property type="match status" value="1"/>
</dbReference>
<evidence type="ECO:0000256" key="3">
    <source>
        <dbReference type="ARBA" id="ARBA00023163"/>
    </source>
</evidence>
<protein>
    <submittedName>
        <fullName evidence="6">Transcriptional regulator, MerR family</fullName>
    </submittedName>
</protein>
<evidence type="ECO:0000256" key="4">
    <source>
        <dbReference type="SAM" id="Coils"/>
    </source>
</evidence>
<evidence type="ECO:0000256" key="2">
    <source>
        <dbReference type="ARBA" id="ARBA00023125"/>
    </source>
</evidence>
<dbReference type="GO" id="GO:0003677">
    <property type="term" value="F:DNA binding"/>
    <property type="evidence" value="ECO:0007669"/>
    <property type="project" value="UniProtKB-KW"/>
</dbReference>
<dbReference type="RefSeq" id="WP_007918529.1">
    <property type="nucleotide sequence ID" value="NZ_ADVG01000004.1"/>
</dbReference>
<dbReference type="OrthoDB" id="9806513at2"/>
<evidence type="ECO:0000313" key="7">
    <source>
        <dbReference type="Proteomes" id="UP000004508"/>
    </source>
</evidence>
<keyword evidence="1" id="KW-0805">Transcription regulation</keyword>
<dbReference type="STRING" id="485913.Krac_1994"/>
<organism evidence="6 7">
    <name type="scientific">Ktedonobacter racemifer DSM 44963</name>
    <dbReference type="NCBI Taxonomy" id="485913"/>
    <lineage>
        <taxon>Bacteria</taxon>
        <taxon>Bacillati</taxon>
        <taxon>Chloroflexota</taxon>
        <taxon>Ktedonobacteria</taxon>
        <taxon>Ktedonobacterales</taxon>
        <taxon>Ktedonobacteraceae</taxon>
        <taxon>Ktedonobacter</taxon>
    </lineage>
</organism>
<dbReference type="eggNOG" id="COG0789">
    <property type="taxonomic scope" value="Bacteria"/>
</dbReference>
<accession>D6U453</accession>
<dbReference type="PROSITE" id="PS50937">
    <property type="entry name" value="HTH_MERR_2"/>
    <property type="match status" value="1"/>
</dbReference>
<dbReference type="GO" id="GO:0003700">
    <property type="term" value="F:DNA-binding transcription factor activity"/>
    <property type="evidence" value="ECO:0007669"/>
    <property type="project" value="InterPro"/>
</dbReference>
<dbReference type="PANTHER" id="PTHR30204:SF94">
    <property type="entry name" value="HEAVY METAL-DEPENDENT TRANSCRIPTIONAL REGULATOR HI_0293-RELATED"/>
    <property type="match status" value="1"/>
</dbReference>
<dbReference type="Proteomes" id="UP000004508">
    <property type="component" value="Unassembled WGS sequence"/>
</dbReference>
<reference evidence="6 7" key="1">
    <citation type="journal article" date="2011" name="Stand. Genomic Sci.">
        <title>Non-contiguous finished genome sequence and contextual data of the filamentous soil bacterium Ktedonobacter racemifer type strain (SOSP1-21).</title>
        <authorList>
            <person name="Chang Y.J."/>
            <person name="Land M."/>
            <person name="Hauser L."/>
            <person name="Chertkov O."/>
            <person name="Del Rio T.G."/>
            <person name="Nolan M."/>
            <person name="Copeland A."/>
            <person name="Tice H."/>
            <person name="Cheng J.F."/>
            <person name="Lucas S."/>
            <person name="Han C."/>
            <person name="Goodwin L."/>
            <person name="Pitluck S."/>
            <person name="Ivanova N."/>
            <person name="Ovchinikova G."/>
            <person name="Pati A."/>
            <person name="Chen A."/>
            <person name="Palaniappan K."/>
            <person name="Mavromatis K."/>
            <person name="Liolios K."/>
            <person name="Brettin T."/>
            <person name="Fiebig A."/>
            <person name="Rohde M."/>
            <person name="Abt B."/>
            <person name="Goker M."/>
            <person name="Detter J.C."/>
            <person name="Woyke T."/>
            <person name="Bristow J."/>
            <person name="Eisen J.A."/>
            <person name="Markowitz V."/>
            <person name="Hugenholtz P."/>
            <person name="Kyrpides N.C."/>
            <person name="Klenk H.P."/>
            <person name="Lapidus A."/>
        </authorList>
    </citation>
    <scope>NUCLEOTIDE SEQUENCE [LARGE SCALE GENOMIC DNA]</scope>
    <source>
        <strain evidence="7">DSM 44963</strain>
    </source>
</reference>
<feature type="domain" description="HTH merR-type" evidence="5">
    <location>
        <begin position="1"/>
        <end position="57"/>
    </location>
</feature>
<dbReference type="PANTHER" id="PTHR30204">
    <property type="entry name" value="REDOX-CYCLING DRUG-SENSING TRANSCRIPTIONAL ACTIVATOR SOXR"/>
    <property type="match status" value="1"/>
</dbReference>
<evidence type="ECO:0000256" key="1">
    <source>
        <dbReference type="ARBA" id="ARBA00023015"/>
    </source>
</evidence>
<dbReference type="InParanoid" id="D6U453"/>
<evidence type="ECO:0000313" key="6">
    <source>
        <dbReference type="EMBL" id="EFH81283.1"/>
    </source>
</evidence>